<dbReference type="Proteomes" id="UP000233387">
    <property type="component" value="Unassembled WGS sequence"/>
</dbReference>
<dbReference type="PANTHER" id="PTHR30026:SF20">
    <property type="entry name" value="OUTER MEMBRANE PROTEIN TOLC"/>
    <property type="match status" value="1"/>
</dbReference>
<evidence type="ECO:0000256" key="6">
    <source>
        <dbReference type="ARBA" id="ARBA00023136"/>
    </source>
</evidence>
<evidence type="ECO:0000256" key="5">
    <source>
        <dbReference type="ARBA" id="ARBA00022692"/>
    </source>
</evidence>
<gene>
    <name evidence="9" type="ORF">Rain11_2170</name>
</gene>
<dbReference type="InterPro" id="IPR003423">
    <property type="entry name" value="OMP_efflux"/>
</dbReference>
<organism evidence="9 10">
    <name type="scientific">Raineya orbicola</name>
    <dbReference type="NCBI Taxonomy" id="2016530"/>
    <lineage>
        <taxon>Bacteria</taxon>
        <taxon>Pseudomonadati</taxon>
        <taxon>Bacteroidota</taxon>
        <taxon>Cytophagia</taxon>
        <taxon>Cytophagales</taxon>
        <taxon>Raineyaceae</taxon>
        <taxon>Raineya</taxon>
    </lineage>
</organism>
<keyword evidence="3" id="KW-0813">Transport</keyword>
<dbReference type="GO" id="GO:0015288">
    <property type="term" value="F:porin activity"/>
    <property type="evidence" value="ECO:0007669"/>
    <property type="project" value="TreeGrafter"/>
</dbReference>
<evidence type="ECO:0000256" key="1">
    <source>
        <dbReference type="ARBA" id="ARBA00004442"/>
    </source>
</evidence>
<dbReference type="Pfam" id="PF02321">
    <property type="entry name" value="OEP"/>
    <property type="match status" value="2"/>
</dbReference>
<keyword evidence="4" id="KW-1134">Transmembrane beta strand</keyword>
<evidence type="ECO:0000256" key="3">
    <source>
        <dbReference type="ARBA" id="ARBA00022448"/>
    </source>
</evidence>
<dbReference type="OrthoDB" id="940457at2"/>
<comment type="similarity">
    <text evidence="2">Belongs to the outer membrane factor (OMF) (TC 1.B.17) family.</text>
</comment>
<evidence type="ECO:0000313" key="10">
    <source>
        <dbReference type="Proteomes" id="UP000233387"/>
    </source>
</evidence>
<feature type="coiled-coil region" evidence="8">
    <location>
        <begin position="224"/>
        <end position="253"/>
    </location>
</feature>
<sequence length="476" mass="56015">MKTWLTILTLFITTAIFAQKNISLEDVLRWSGSQTFDFHRAEKEFQISFWQYRYHLSNNRPRLMFNGDLPNFSRTIIPVTQNDGVEAFRERSLATSLVELSIAQNIASTGTTIFASSQLNRIDVFQPTNAVSYLAYPALLGIRQPLGSFNAMRWENKIQPIRYQESQKKFKEDVEMAKVKSMQLFFQLLLEQENLQLLEKQKIFSDSLFLLAKKRFSVGKITENELLRNEINHLQTEQELMQARNQYEFALRQFQSYFKINESVQLHYPQELQAEINLEIALERFRKNSRKSIEIQRKIIEADKELAQARANAGLKADISLAFGLSKDGQTIRDVYRQVKDQENARVSFQIPILDWQRGKSQVRVAQLQKEMILQETEREMQEMELELELQIKNWFAAQKQLDIAKKNQMIAQKVYQMTYQEYLNGNTNLSELERAFASQSLSKQNYLKQLETIWIGYYKIRLLTLYDFEKNLPLD</sequence>
<keyword evidence="10" id="KW-1185">Reference proteome</keyword>
<dbReference type="GO" id="GO:0015562">
    <property type="term" value="F:efflux transmembrane transporter activity"/>
    <property type="evidence" value="ECO:0007669"/>
    <property type="project" value="InterPro"/>
</dbReference>
<keyword evidence="8" id="KW-0175">Coiled coil</keyword>
<comment type="caution">
    <text evidence="9">The sequence shown here is derived from an EMBL/GenBank/DDBJ whole genome shotgun (WGS) entry which is preliminary data.</text>
</comment>
<name>A0A2N3I9V1_9BACT</name>
<comment type="subcellular location">
    <subcellularLocation>
        <location evidence="1">Cell outer membrane</location>
    </subcellularLocation>
</comment>
<dbReference type="GO" id="GO:0009279">
    <property type="term" value="C:cell outer membrane"/>
    <property type="evidence" value="ECO:0007669"/>
    <property type="project" value="UniProtKB-SubCell"/>
</dbReference>
<evidence type="ECO:0000313" key="9">
    <source>
        <dbReference type="EMBL" id="PKQ67065.1"/>
    </source>
</evidence>
<dbReference type="EMBL" id="NKXO01000038">
    <property type="protein sequence ID" value="PKQ67065.1"/>
    <property type="molecule type" value="Genomic_DNA"/>
</dbReference>
<protein>
    <submittedName>
        <fullName evidence="9">Outer membrane efflux protein</fullName>
    </submittedName>
</protein>
<dbReference type="Gene3D" id="1.20.1600.10">
    <property type="entry name" value="Outer membrane efflux proteins (OEP)"/>
    <property type="match status" value="1"/>
</dbReference>
<dbReference type="AlphaFoldDB" id="A0A2N3I9V1"/>
<reference evidence="9 10" key="1">
    <citation type="submission" date="2017-06" db="EMBL/GenBank/DDBJ databases">
        <title>Raineya orbicola gen. nov., sp. nov. a slightly thermophilic bacterium of the phylum Bacteroidetes and the description of Raineyaceae fam. nov.</title>
        <authorList>
            <person name="Albuquerque L."/>
            <person name="Polonia A.R.M."/>
            <person name="Barroso C."/>
            <person name="Froufe H.J.C."/>
            <person name="Lage O."/>
            <person name="Lobo-Da-Cunha A."/>
            <person name="Egas C."/>
            <person name="Da Costa M.S."/>
        </authorList>
    </citation>
    <scope>NUCLEOTIDE SEQUENCE [LARGE SCALE GENOMIC DNA]</scope>
    <source>
        <strain evidence="9 10">SPSPC-11</strain>
    </source>
</reference>
<dbReference type="SUPFAM" id="SSF56954">
    <property type="entry name" value="Outer membrane efflux proteins (OEP)"/>
    <property type="match status" value="1"/>
</dbReference>
<dbReference type="GO" id="GO:1990281">
    <property type="term" value="C:efflux pump complex"/>
    <property type="evidence" value="ECO:0007669"/>
    <property type="project" value="TreeGrafter"/>
</dbReference>
<keyword evidence="5" id="KW-0812">Transmembrane</keyword>
<evidence type="ECO:0000256" key="8">
    <source>
        <dbReference type="SAM" id="Coils"/>
    </source>
</evidence>
<keyword evidence="7" id="KW-0998">Cell outer membrane</keyword>
<evidence type="ECO:0000256" key="7">
    <source>
        <dbReference type="ARBA" id="ARBA00023237"/>
    </source>
</evidence>
<dbReference type="PANTHER" id="PTHR30026">
    <property type="entry name" value="OUTER MEMBRANE PROTEIN TOLC"/>
    <property type="match status" value="1"/>
</dbReference>
<dbReference type="RefSeq" id="WP_101359433.1">
    <property type="nucleotide sequence ID" value="NZ_NKXO01000038.1"/>
</dbReference>
<keyword evidence="6" id="KW-0472">Membrane</keyword>
<evidence type="ECO:0000256" key="4">
    <source>
        <dbReference type="ARBA" id="ARBA00022452"/>
    </source>
</evidence>
<evidence type="ECO:0000256" key="2">
    <source>
        <dbReference type="ARBA" id="ARBA00007613"/>
    </source>
</evidence>
<proteinExistence type="inferred from homology"/>
<accession>A0A2N3I9V1</accession>
<feature type="coiled-coil region" evidence="8">
    <location>
        <begin position="365"/>
        <end position="394"/>
    </location>
</feature>
<dbReference type="InterPro" id="IPR051906">
    <property type="entry name" value="TolC-like"/>
</dbReference>